<dbReference type="InterPro" id="IPR000873">
    <property type="entry name" value="AMP-dep_synth/lig_dom"/>
</dbReference>
<feature type="transmembrane region" description="Helical" evidence="1">
    <location>
        <begin position="24"/>
        <end position="42"/>
    </location>
</feature>
<evidence type="ECO:0000313" key="4">
    <source>
        <dbReference type="Proteomes" id="UP000470186"/>
    </source>
</evidence>
<accession>A0A7X2CLR0</accession>
<evidence type="ECO:0000259" key="2">
    <source>
        <dbReference type="Pfam" id="PF00501"/>
    </source>
</evidence>
<dbReference type="Pfam" id="PF00501">
    <property type="entry name" value="AMP-binding"/>
    <property type="match status" value="1"/>
</dbReference>
<reference evidence="3 4" key="1">
    <citation type="submission" date="2019-10" db="EMBL/GenBank/DDBJ databases">
        <title>Evaluation of single-gene subtyping targets for Pseudomonas.</title>
        <authorList>
            <person name="Reichler S.J."/>
            <person name="Orsi R.H."/>
            <person name="Wiedmann M."/>
            <person name="Martin N.H."/>
            <person name="Murphy S.I."/>
        </authorList>
    </citation>
    <scope>NUCLEOTIDE SEQUENCE [LARGE SCALE GENOMIC DNA]</scope>
    <source>
        <strain evidence="3 4">FSL R10-2107</strain>
    </source>
</reference>
<dbReference type="AlphaFoldDB" id="A0A7X2CLR0"/>
<feature type="non-terminal residue" evidence="3">
    <location>
        <position position="108"/>
    </location>
</feature>
<feature type="domain" description="AMP-dependent synthetase/ligase" evidence="2">
    <location>
        <begin position="1"/>
        <end position="87"/>
    </location>
</feature>
<dbReference type="RefSeq" id="WP_153364361.1">
    <property type="nucleotide sequence ID" value="NZ_WIVX01000534.1"/>
</dbReference>
<keyword evidence="1" id="KW-0812">Transmembrane</keyword>
<name>A0A7X2CLR0_9PSED</name>
<dbReference type="EMBL" id="WIVX01000534">
    <property type="protein sequence ID" value="MQU35631.1"/>
    <property type="molecule type" value="Genomic_DNA"/>
</dbReference>
<evidence type="ECO:0000313" key="3">
    <source>
        <dbReference type="EMBL" id="MQU35631.1"/>
    </source>
</evidence>
<comment type="caution">
    <text evidence="3">The sequence shown here is derived from an EMBL/GenBank/DDBJ whole genome shotgun (WGS) entry which is preliminary data.</text>
</comment>
<gene>
    <name evidence="3" type="ORF">GHO30_30600</name>
</gene>
<dbReference type="Proteomes" id="UP000470186">
    <property type="component" value="Unassembled WGS sequence"/>
</dbReference>
<keyword evidence="1" id="KW-1133">Transmembrane helix</keyword>
<dbReference type="SUPFAM" id="SSF56801">
    <property type="entry name" value="Acetyl-CoA synthetase-like"/>
    <property type="match status" value="1"/>
</dbReference>
<proteinExistence type="predicted"/>
<keyword evidence="1" id="KW-0472">Membrane</keyword>
<keyword evidence="4" id="KW-1185">Reference proteome</keyword>
<evidence type="ECO:0000256" key="1">
    <source>
        <dbReference type="SAM" id="Phobius"/>
    </source>
</evidence>
<protein>
    <submittedName>
        <fullName evidence="3">AMP-binding protein</fullName>
    </submittedName>
</protein>
<organism evidence="3 4">
    <name type="scientific">Pseudomonas helleri</name>
    <dbReference type="NCBI Taxonomy" id="1608996"/>
    <lineage>
        <taxon>Bacteria</taxon>
        <taxon>Pseudomonadati</taxon>
        <taxon>Pseudomonadota</taxon>
        <taxon>Gammaproteobacteria</taxon>
        <taxon>Pseudomonadales</taxon>
        <taxon>Pseudomonadaceae</taxon>
        <taxon>Pseudomonas</taxon>
    </lineage>
</organism>
<feature type="non-terminal residue" evidence="3">
    <location>
        <position position="1"/>
    </location>
</feature>
<sequence length="108" mass="11778">AGLAERGLVAGQRVLVQLPNIAEFFSLTFALLTLGVIPVFALPAHREHELAHLAHLSQAVAYVIVDQHLGFDYRPLARTLREQVPSLQQVWVVGAAEEFVPLAQCVAS</sequence>
<dbReference type="Gene3D" id="3.40.50.980">
    <property type="match status" value="1"/>
</dbReference>